<comment type="subcellular location">
    <subcellularLocation>
        <location evidence="3">Nucleus</location>
    </subcellularLocation>
</comment>
<feature type="domain" description="Fork-head" evidence="5">
    <location>
        <begin position="73"/>
        <end position="169"/>
    </location>
</feature>
<dbReference type="PANTHER" id="PTHR11829:SF343">
    <property type="entry name" value="FORK-HEAD DOMAIN-CONTAINING PROTEIN"/>
    <property type="match status" value="1"/>
</dbReference>
<evidence type="ECO:0000313" key="7">
    <source>
        <dbReference type="Proteomes" id="UP000054217"/>
    </source>
</evidence>
<dbReference type="InterPro" id="IPR036388">
    <property type="entry name" value="WH-like_DNA-bd_sf"/>
</dbReference>
<dbReference type="SUPFAM" id="SSF46785">
    <property type="entry name" value="Winged helix' DNA-binding domain"/>
    <property type="match status" value="1"/>
</dbReference>
<organism evidence="6 7">
    <name type="scientific">Pisolithus tinctorius Marx 270</name>
    <dbReference type="NCBI Taxonomy" id="870435"/>
    <lineage>
        <taxon>Eukaryota</taxon>
        <taxon>Fungi</taxon>
        <taxon>Dikarya</taxon>
        <taxon>Basidiomycota</taxon>
        <taxon>Agaricomycotina</taxon>
        <taxon>Agaricomycetes</taxon>
        <taxon>Agaricomycetidae</taxon>
        <taxon>Boletales</taxon>
        <taxon>Sclerodermatineae</taxon>
        <taxon>Pisolithaceae</taxon>
        <taxon>Pisolithus</taxon>
    </lineage>
</organism>
<keyword evidence="7" id="KW-1185">Reference proteome</keyword>
<evidence type="ECO:0000256" key="3">
    <source>
        <dbReference type="PROSITE-ProRule" id="PRU00089"/>
    </source>
</evidence>
<name>A0A0C3NH45_PISTI</name>
<dbReference type="PANTHER" id="PTHR11829">
    <property type="entry name" value="FORKHEAD BOX PROTEIN"/>
    <property type="match status" value="1"/>
</dbReference>
<dbReference type="EMBL" id="KN832086">
    <property type="protein sequence ID" value="KIN94783.1"/>
    <property type="molecule type" value="Genomic_DNA"/>
</dbReference>
<dbReference type="Proteomes" id="UP000054217">
    <property type="component" value="Unassembled WGS sequence"/>
</dbReference>
<keyword evidence="2 3" id="KW-0539">Nucleus</keyword>
<dbReference type="GO" id="GO:0000978">
    <property type="term" value="F:RNA polymerase II cis-regulatory region sequence-specific DNA binding"/>
    <property type="evidence" value="ECO:0007669"/>
    <property type="project" value="TreeGrafter"/>
</dbReference>
<accession>A0A0C3NH45</accession>
<dbReference type="InterPro" id="IPR036390">
    <property type="entry name" value="WH_DNA-bd_sf"/>
</dbReference>
<evidence type="ECO:0000256" key="2">
    <source>
        <dbReference type="ARBA" id="ARBA00023242"/>
    </source>
</evidence>
<feature type="region of interest" description="Disordered" evidence="4">
    <location>
        <begin position="1"/>
        <end position="45"/>
    </location>
</feature>
<feature type="DNA-binding region" description="Fork-head" evidence="3">
    <location>
        <begin position="73"/>
        <end position="169"/>
    </location>
</feature>
<dbReference type="GO" id="GO:0005634">
    <property type="term" value="C:nucleus"/>
    <property type="evidence" value="ECO:0007669"/>
    <property type="project" value="UniProtKB-SubCell"/>
</dbReference>
<dbReference type="InterPro" id="IPR050211">
    <property type="entry name" value="FOX_domain-containing"/>
</dbReference>
<dbReference type="OrthoDB" id="5954824at2759"/>
<evidence type="ECO:0000256" key="1">
    <source>
        <dbReference type="ARBA" id="ARBA00023125"/>
    </source>
</evidence>
<dbReference type="CDD" id="cd00059">
    <property type="entry name" value="FH_FOX"/>
    <property type="match status" value="1"/>
</dbReference>
<keyword evidence="1 3" id="KW-0238">DNA-binding</keyword>
<dbReference type="PROSITE" id="PS50039">
    <property type="entry name" value="FORK_HEAD_3"/>
    <property type="match status" value="1"/>
</dbReference>
<proteinExistence type="predicted"/>
<dbReference type="AlphaFoldDB" id="A0A0C3NH45"/>
<evidence type="ECO:0000256" key="4">
    <source>
        <dbReference type="SAM" id="MobiDB-lite"/>
    </source>
</evidence>
<reference evidence="7" key="2">
    <citation type="submission" date="2015-01" db="EMBL/GenBank/DDBJ databases">
        <title>Evolutionary Origins and Diversification of the Mycorrhizal Mutualists.</title>
        <authorList>
            <consortium name="DOE Joint Genome Institute"/>
            <consortium name="Mycorrhizal Genomics Consortium"/>
            <person name="Kohler A."/>
            <person name="Kuo A."/>
            <person name="Nagy L.G."/>
            <person name="Floudas D."/>
            <person name="Copeland A."/>
            <person name="Barry K.W."/>
            <person name="Cichocki N."/>
            <person name="Veneault-Fourrey C."/>
            <person name="LaButti K."/>
            <person name="Lindquist E.A."/>
            <person name="Lipzen A."/>
            <person name="Lundell T."/>
            <person name="Morin E."/>
            <person name="Murat C."/>
            <person name="Riley R."/>
            <person name="Ohm R."/>
            <person name="Sun H."/>
            <person name="Tunlid A."/>
            <person name="Henrissat B."/>
            <person name="Grigoriev I.V."/>
            <person name="Hibbett D.S."/>
            <person name="Martin F."/>
        </authorList>
    </citation>
    <scope>NUCLEOTIDE SEQUENCE [LARGE SCALE GENOMIC DNA]</scope>
    <source>
        <strain evidence="7">Marx 270</strain>
    </source>
</reference>
<dbReference type="SMART" id="SM00339">
    <property type="entry name" value="FH"/>
    <property type="match status" value="1"/>
</dbReference>
<feature type="non-terminal residue" evidence="6">
    <location>
        <position position="184"/>
    </location>
</feature>
<dbReference type="STRING" id="870435.A0A0C3NH45"/>
<dbReference type="PRINTS" id="PR00053">
    <property type="entry name" value="FORKHEAD"/>
</dbReference>
<dbReference type="PROSITE" id="PS00658">
    <property type="entry name" value="FORK_HEAD_2"/>
    <property type="match status" value="1"/>
</dbReference>
<evidence type="ECO:0000313" key="6">
    <source>
        <dbReference type="EMBL" id="KIN94783.1"/>
    </source>
</evidence>
<protein>
    <recommendedName>
        <fullName evidence="5">Fork-head domain-containing protein</fullName>
    </recommendedName>
</protein>
<sequence length="184" mass="20893">MGYLPSPNSDPSTSTPHHQGSAPTFSISPPATTSHTGRSLFPDAGPYLRQQLGIQPHEPVNLWSLSDPPPGEKPNQPYPMLIKLAIYGSPNKQLTLQEIYSELEKRFTWFRERHNERAWKNSIRHNLSLNKVFRPVPRPITDPGKGSYWQLDVSGGEGYKRARKRRSRASRASHSHSEEDDEED</sequence>
<dbReference type="GO" id="GO:0000981">
    <property type="term" value="F:DNA-binding transcription factor activity, RNA polymerase II-specific"/>
    <property type="evidence" value="ECO:0007669"/>
    <property type="project" value="TreeGrafter"/>
</dbReference>
<dbReference type="InParanoid" id="A0A0C3NH45"/>
<feature type="compositionally biased region" description="Polar residues" evidence="4">
    <location>
        <begin position="17"/>
        <end position="37"/>
    </location>
</feature>
<reference evidence="6 7" key="1">
    <citation type="submission" date="2014-04" db="EMBL/GenBank/DDBJ databases">
        <authorList>
            <consortium name="DOE Joint Genome Institute"/>
            <person name="Kuo A."/>
            <person name="Kohler A."/>
            <person name="Costa M.D."/>
            <person name="Nagy L.G."/>
            <person name="Floudas D."/>
            <person name="Copeland A."/>
            <person name="Barry K.W."/>
            <person name="Cichocki N."/>
            <person name="Veneault-Fourrey C."/>
            <person name="LaButti K."/>
            <person name="Lindquist E.A."/>
            <person name="Lipzen A."/>
            <person name="Lundell T."/>
            <person name="Morin E."/>
            <person name="Murat C."/>
            <person name="Sun H."/>
            <person name="Tunlid A."/>
            <person name="Henrissat B."/>
            <person name="Grigoriev I.V."/>
            <person name="Hibbett D.S."/>
            <person name="Martin F."/>
            <person name="Nordberg H.P."/>
            <person name="Cantor M.N."/>
            <person name="Hua S.X."/>
        </authorList>
    </citation>
    <scope>NUCLEOTIDE SEQUENCE [LARGE SCALE GENOMIC DNA]</scope>
    <source>
        <strain evidence="6 7">Marx 270</strain>
    </source>
</reference>
<dbReference type="InterPro" id="IPR001766">
    <property type="entry name" value="Fork_head_dom"/>
</dbReference>
<dbReference type="Gene3D" id="1.10.10.10">
    <property type="entry name" value="Winged helix-like DNA-binding domain superfamily/Winged helix DNA-binding domain"/>
    <property type="match status" value="1"/>
</dbReference>
<dbReference type="HOGENOM" id="CLU_077699_5_0_1"/>
<evidence type="ECO:0000259" key="5">
    <source>
        <dbReference type="PROSITE" id="PS50039"/>
    </source>
</evidence>
<feature type="region of interest" description="Disordered" evidence="4">
    <location>
        <begin position="147"/>
        <end position="184"/>
    </location>
</feature>
<dbReference type="Pfam" id="PF00250">
    <property type="entry name" value="Forkhead"/>
    <property type="match status" value="1"/>
</dbReference>
<feature type="compositionally biased region" description="Low complexity" evidence="4">
    <location>
        <begin position="1"/>
        <end position="16"/>
    </location>
</feature>
<feature type="compositionally biased region" description="Basic residues" evidence="4">
    <location>
        <begin position="161"/>
        <end position="174"/>
    </location>
</feature>
<gene>
    <name evidence="6" type="ORF">M404DRAFT_167400</name>
</gene>
<dbReference type="InterPro" id="IPR030456">
    <property type="entry name" value="TF_fork_head_CS_2"/>
</dbReference>